<feature type="region of interest" description="Disordered" evidence="1">
    <location>
        <begin position="161"/>
        <end position="196"/>
    </location>
</feature>
<dbReference type="GO" id="GO:0004803">
    <property type="term" value="F:transposase activity"/>
    <property type="evidence" value="ECO:0007669"/>
    <property type="project" value="InterPro"/>
</dbReference>
<accession>A0AA35SIT1</accession>
<name>A0AA35SIT1_GEOBA</name>
<dbReference type="Proteomes" id="UP001174909">
    <property type="component" value="Unassembled WGS sequence"/>
</dbReference>
<dbReference type="PANTHER" id="PTHR35604:SF2">
    <property type="entry name" value="TRANSPOSASE INSH FOR INSERTION SEQUENCE ELEMENT IS5A-RELATED"/>
    <property type="match status" value="1"/>
</dbReference>
<gene>
    <name evidence="3" type="ORF">GBAR_LOCUS16726</name>
</gene>
<sequence>MAQIGFFDVEKRYAALDAKNDPLVKINAVVPWEAFRSRLEKVWRKPADKRSRTQAARPGTPSSCSKPSFCAPSTICRTIRWSTRCATASFVRFLGLALEDKVPDAKTVWLYREQLSQAGVIDALFNDFDGYLKTQGYQAMGGQIIDASIVAVPKQRNNRADNAQIKQGETPKEWADKAARRRQKDTDARWTKKHGKSHYGYKNHLNIDRRHKLIRRYSVTDASVHDSQAVMTC</sequence>
<feature type="compositionally biased region" description="Basic and acidic residues" evidence="1">
    <location>
        <begin position="169"/>
        <end position="190"/>
    </location>
</feature>
<dbReference type="GO" id="GO:0003677">
    <property type="term" value="F:DNA binding"/>
    <property type="evidence" value="ECO:0007669"/>
    <property type="project" value="InterPro"/>
</dbReference>
<reference evidence="3" key="1">
    <citation type="submission" date="2023-03" db="EMBL/GenBank/DDBJ databases">
        <authorList>
            <person name="Steffen K."/>
            <person name="Cardenas P."/>
        </authorList>
    </citation>
    <scope>NUCLEOTIDE SEQUENCE</scope>
</reference>
<evidence type="ECO:0000259" key="2">
    <source>
        <dbReference type="Pfam" id="PF01609"/>
    </source>
</evidence>
<dbReference type="AlphaFoldDB" id="A0AA35SIT1"/>
<dbReference type="EMBL" id="CASHTH010002408">
    <property type="protein sequence ID" value="CAI8029431.1"/>
    <property type="molecule type" value="Genomic_DNA"/>
</dbReference>
<proteinExistence type="predicted"/>
<keyword evidence="4" id="KW-1185">Reference proteome</keyword>
<evidence type="ECO:0000313" key="4">
    <source>
        <dbReference type="Proteomes" id="UP001174909"/>
    </source>
</evidence>
<organism evidence="3 4">
    <name type="scientific">Geodia barretti</name>
    <name type="common">Barrett's horny sponge</name>
    <dbReference type="NCBI Taxonomy" id="519541"/>
    <lineage>
        <taxon>Eukaryota</taxon>
        <taxon>Metazoa</taxon>
        <taxon>Porifera</taxon>
        <taxon>Demospongiae</taxon>
        <taxon>Heteroscleromorpha</taxon>
        <taxon>Tetractinellida</taxon>
        <taxon>Astrophorina</taxon>
        <taxon>Geodiidae</taxon>
        <taxon>Geodia</taxon>
    </lineage>
</organism>
<dbReference type="PANTHER" id="PTHR35604">
    <property type="entry name" value="TRANSPOSASE INSH FOR INSERTION SEQUENCE ELEMENT IS5A-RELATED"/>
    <property type="match status" value="1"/>
</dbReference>
<evidence type="ECO:0000313" key="3">
    <source>
        <dbReference type="EMBL" id="CAI8029431.1"/>
    </source>
</evidence>
<dbReference type="Pfam" id="PF01609">
    <property type="entry name" value="DDE_Tnp_1"/>
    <property type="match status" value="1"/>
</dbReference>
<feature type="region of interest" description="Disordered" evidence="1">
    <location>
        <begin position="46"/>
        <end position="65"/>
    </location>
</feature>
<dbReference type="InterPro" id="IPR002559">
    <property type="entry name" value="Transposase_11"/>
</dbReference>
<evidence type="ECO:0000256" key="1">
    <source>
        <dbReference type="SAM" id="MobiDB-lite"/>
    </source>
</evidence>
<comment type="caution">
    <text evidence="3">The sequence shown here is derived from an EMBL/GenBank/DDBJ whole genome shotgun (WGS) entry which is preliminary data.</text>
</comment>
<dbReference type="GO" id="GO:0006313">
    <property type="term" value="P:DNA transposition"/>
    <property type="evidence" value="ECO:0007669"/>
    <property type="project" value="InterPro"/>
</dbReference>
<feature type="domain" description="Transposase IS4-like" evidence="2">
    <location>
        <begin position="142"/>
        <end position="230"/>
    </location>
</feature>
<protein>
    <submittedName>
        <fullName evidence="3">Transposase InsH for insertion sequence element IS5Y</fullName>
    </submittedName>
</protein>